<accession>A0A6A5WYB5</accession>
<gene>
    <name evidence="1" type="ORF">P154DRAFT_552234</name>
</gene>
<organism evidence="1 2">
    <name type="scientific">Amniculicola lignicola CBS 123094</name>
    <dbReference type="NCBI Taxonomy" id="1392246"/>
    <lineage>
        <taxon>Eukaryota</taxon>
        <taxon>Fungi</taxon>
        <taxon>Dikarya</taxon>
        <taxon>Ascomycota</taxon>
        <taxon>Pezizomycotina</taxon>
        <taxon>Dothideomycetes</taxon>
        <taxon>Pleosporomycetidae</taxon>
        <taxon>Pleosporales</taxon>
        <taxon>Amniculicolaceae</taxon>
        <taxon>Amniculicola</taxon>
    </lineage>
</organism>
<dbReference type="Proteomes" id="UP000799779">
    <property type="component" value="Unassembled WGS sequence"/>
</dbReference>
<dbReference type="OrthoDB" id="3912356at2759"/>
<dbReference type="EMBL" id="ML977569">
    <property type="protein sequence ID" value="KAF2004065.1"/>
    <property type="molecule type" value="Genomic_DNA"/>
</dbReference>
<sequence length="479" mass="54201">MESKETRSALPVETYRRRGTWSNPLNTATISMTRTNSSMSSTSLADSKLRKMSTSASPVVKEVWGIDKNTGERKDPTDMLHSLAHDFDAPGTGRTPILHSGKPPIPATEFILNLSTCLWQEASLSLSCKPFQTLCHPGILRQLKEPDNFRARCAFLYRLDSTYPDHLLCYICGVYHQRMRPGQESLRPTNIANPIFTCRHAFAIDPTPSVSKHRITFGRHISFPFIQLVLRHELHGKSHGIHYDSLSRRYKDRTDIGPWRHQTSWAVIGGHLYMRVVSSAFVIPDLPPAGKRHLLYSREDFVPFFSVCAHWRDGELMSACKCALDHVPVPLSGGGIERVGKEVLSRIQPAKSLLVSQCDVCKPMRRCPECPTEYLIEIRLTEDKMEKVISRRFRHAIAVTRWSDLGDGSSPWTLEWAAVNGHLDHLEESMRFNSFGESGRRAISGIFEGFFNPEQVPGARLLSLNPTGERLGERGHNWY</sequence>
<keyword evidence="2" id="KW-1185">Reference proteome</keyword>
<reference evidence="1" key="1">
    <citation type="journal article" date="2020" name="Stud. Mycol.">
        <title>101 Dothideomycetes genomes: a test case for predicting lifestyles and emergence of pathogens.</title>
        <authorList>
            <person name="Haridas S."/>
            <person name="Albert R."/>
            <person name="Binder M."/>
            <person name="Bloem J."/>
            <person name="Labutti K."/>
            <person name="Salamov A."/>
            <person name="Andreopoulos B."/>
            <person name="Baker S."/>
            <person name="Barry K."/>
            <person name="Bills G."/>
            <person name="Bluhm B."/>
            <person name="Cannon C."/>
            <person name="Castanera R."/>
            <person name="Culley D."/>
            <person name="Daum C."/>
            <person name="Ezra D."/>
            <person name="Gonzalez J."/>
            <person name="Henrissat B."/>
            <person name="Kuo A."/>
            <person name="Liang C."/>
            <person name="Lipzen A."/>
            <person name="Lutzoni F."/>
            <person name="Magnuson J."/>
            <person name="Mondo S."/>
            <person name="Nolan M."/>
            <person name="Ohm R."/>
            <person name="Pangilinan J."/>
            <person name="Park H.-J."/>
            <person name="Ramirez L."/>
            <person name="Alfaro M."/>
            <person name="Sun H."/>
            <person name="Tritt A."/>
            <person name="Yoshinaga Y."/>
            <person name="Zwiers L.-H."/>
            <person name="Turgeon B."/>
            <person name="Goodwin S."/>
            <person name="Spatafora J."/>
            <person name="Crous P."/>
            <person name="Grigoriev I."/>
        </authorList>
    </citation>
    <scope>NUCLEOTIDE SEQUENCE</scope>
    <source>
        <strain evidence="1">CBS 123094</strain>
    </source>
</reference>
<dbReference type="AlphaFoldDB" id="A0A6A5WYB5"/>
<protein>
    <submittedName>
        <fullName evidence="1">Uncharacterized protein</fullName>
    </submittedName>
</protein>
<proteinExistence type="predicted"/>
<name>A0A6A5WYB5_9PLEO</name>
<evidence type="ECO:0000313" key="1">
    <source>
        <dbReference type="EMBL" id="KAF2004065.1"/>
    </source>
</evidence>
<evidence type="ECO:0000313" key="2">
    <source>
        <dbReference type="Proteomes" id="UP000799779"/>
    </source>
</evidence>